<dbReference type="AlphaFoldDB" id="A0AAE0MEY8"/>
<dbReference type="PIRSF" id="PIRSF006060">
    <property type="entry name" value="AA_transporter"/>
    <property type="match status" value="1"/>
</dbReference>
<proteinExistence type="predicted"/>
<name>A0AAE0MEY8_9PEZI</name>
<feature type="transmembrane region" description="Helical" evidence="6">
    <location>
        <begin position="413"/>
        <end position="437"/>
    </location>
</feature>
<evidence type="ECO:0000256" key="1">
    <source>
        <dbReference type="ARBA" id="ARBA00004141"/>
    </source>
</evidence>
<dbReference type="Gene3D" id="1.20.1740.10">
    <property type="entry name" value="Amino acid/polyamine transporter I"/>
    <property type="match status" value="1"/>
</dbReference>
<feature type="transmembrane region" description="Helical" evidence="6">
    <location>
        <begin position="243"/>
        <end position="264"/>
    </location>
</feature>
<keyword evidence="8" id="KW-1185">Reference proteome</keyword>
<dbReference type="EMBL" id="JAUEDM010000001">
    <property type="protein sequence ID" value="KAK3329253.1"/>
    <property type="molecule type" value="Genomic_DNA"/>
</dbReference>
<reference evidence="7" key="2">
    <citation type="submission" date="2023-06" db="EMBL/GenBank/DDBJ databases">
        <authorList>
            <consortium name="Lawrence Berkeley National Laboratory"/>
            <person name="Haridas S."/>
            <person name="Hensen N."/>
            <person name="Bonometti L."/>
            <person name="Westerberg I."/>
            <person name="Brannstrom I.O."/>
            <person name="Guillou S."/>
            <person name="Cros-Aarteil S."/>
            <person name="Calhoun S."/>
            <person name="Kuo A."/>
            <person name="Mondo S."/>
            <person name="Pangilinan J."/>
            <person name="Riley R."/>
            <person name="Labutti K."/>
            <person name="Andreopoulos B."/>
            <person name="Lipzen A."/>
            <person name="Chen C."/>
            <person name="Yanf M."/>
            <person name="Daum C."/>
            <person name="Ng V."/>
            <person name="Clum A."/>
            <person name="Steindorff A."/>
            <person name="Ohm R."/>
            <person name="Martin F."/>
            <person name="Silar P."/>
            <person name="Natvig D."/>
            <person name="Lalanne C."/>
            <person name="Gautier V."/>
            <person name="Ament-Velasquez S.L."/>
            <person name="Kruys A."/>
            <person name="Hutchinson M.I."/>
            <person name="Powell A.J."/>
            <person name="Barry K."/>
            <person name="Miller A.N."/>
            <person name="Grigoriev I.V."/>
            <person name="Debuchy R."/>
            <person name="Gladieux P."/>
            <person name="Thoren M.H."/>
            <person name="Johannesson H."/>
        </authorList>
    </citation>
    <scope>NUCLEOTIDE SEQUENCE</scope>
    <source>
        <strain evidence="7">CBS 118394</strain>
    </source>
</reference>
<feature type="transmembrane region" description="Helical" evidence="6">
    <location>
        <begin position="48"/>
        <end position="65"/>
    </location>
</feature>
<dbReference type="Pfam" id="PF13520">
    <property type="entry name" value="AA_permease_2"/>
    <property type="match status" value="1"/>
</dbReference>
<dbReference type="GO" id="GO:0016020">
    <property type="term" value="C:membrane"/>
    <property type="evidence" value="ECO:0007669"/>
    <property type="project" value="UniProtKB-SubCell"/>
</dbReference>
<dbReference type="PANTHER" id="PTHR45649">
    <property type="entry name" value="AMINO-ACID PERMEASE BAT1"/>
    <property type="match status" value="1"/>
</dbReference>
<feature type="transmembrane region" description="Helical" evidence="6">
    <location>
        <begin position="284"/>
        <end position="305"/>
    </location>
</feature>
<keyword evidence="2" id="KW-0813">Transport</keyword>
<comment type="caution">
    <text evidence="7">The sequence shown here is derived from an EMBL/GenBank/DDBJ whole genome shotgun (WGS) entry which is preliminary data.</text>
</comment>
<accession>A0AAE0MEY8</accession>
<dbReference type="PANTHER" id="PTHR45649:SF1">
    <property type="entry name" value="TRANSPORTER, PUTATIVE (EUROFUNG)-RELATED"/>
    <property type="match status" value="1"/>
</dbReference>
<organism evidence="7 8">
    <name type="scientific">Apodospora peruviana</name>
    <dbReference type="NCBI Taxonomy" id="516989"/>
    <lineage>
        <taxon>Eukaryota</taxon>
        <taxon>Fungi</taxon>
        <taxon>Dikarya</taxon>
        <taxon>Ascomycota</taxon>
        <taxon>Pezizomycotina</taxon>
        <taxon>Sordariomycetes</taxon>
        <taxon>Sordariomycetidae</taxon>
        <taxon>Sordariales</taxon>
        <taxon>Lasiosphaeriaceae</taxon>
        <taxon>Apodospora</taxon>
    </lineage>
</organism>
<evidence type="ECO:0000256" key="4">
    <source>
        <dbReference type="ARBA" id="ARBA00022989"/>
    </source>
</evidence>
<feature type="transmembrane region" description="Helical" evidence="6">
    <location>
        <begin position="338"/>
        <end position="365"/>
    </location>
</feature>
<evidence type="ECO:0000256" key="6">
    <source>
        <dbReference type="SAM" id="Phobius"/>
    </source>
</evidence>
<sequence>MSSSNSKDYAGRDHFNVKVSYDHLNDRSSSLDDVQLQRLGYQPKLSRTFGFMSMLGFSCSVVLSWESSLTNMVATLQNGGPAGVIYSFLVSWVCMLSVYSVLGELASAAPTAGGQYYWVAWLAPKRYRKFLAYETAWLTNLAWQAAFIATTYSVAIIIQGVVKLNNPSSYNAKTWHTVLIQWAVAVVAILINCTTGRTLALLEGFILILHLAGFFAILVPLVYLSPHNTASSVFTTFINDGGWSTQTLSFFVGFPAISTALCSADCAVHMSEEIQDAARVVPRALVYSAIMDGVLALGMIIATLFCIVDLDGAIAAQSEIFCAFLEIFRVGLRSSQGAVAMGCIIVVLGISSVVGICASASRLMWSLARDRGCLGDKHLVKLNRNQLPIATILTTLGICMLMSLIVLGSTVVLMNLVSLIISALYSSYLLACGLLLWRRCTGGLQPYVPGGGGDMLAPSQLSWGPWRVPEPFGTANNIVACLYCILLLFWSFWPGQPNPAPEAANWSIVVYAGVVLLSVIWYIWRAKHYFQGPMI</sequence>
<feature type="transmembrane region" description="Helical" evidence="6">
    <location>
        <begin position="200"/>
        <end position="223"/>
    </location>
</feature>
<evidence type="ECO:0000313" key="7">
    <source>
        <dbReference type="EMBL" id="KAK3329253.1"/>
    </source>
</evidence>
<feature type="transmembrane region" description="Helical" evidence="6">
    <location>
        <begin position="85"/>
        <end position="102"/>
    </location>
</feature>
<keyword evidence="5 6" id="KW-0472">Membrane</keyword>
<evidence type="ECO:0000256" key="2">
    <source>
        <dbReference type="ARBA" id="ARBA00022448"/>
    </source>
</evidence>
<keyword evidence="3 6" id="KW-0812">Transmembrane</keyword>
<feature type="transmembrane region" description="Helical" evidence="6">
    <location>
        <begin position="174"/>
        <end position="193"/>
    </location>
</feature>
<comment type="subcellular location">
    <subcellularLocation>
        <location evidence="1">Membrane</location>
        <topology evidence="1">Multi-pass membrane protein</topology>
    </subcellularLocation>
</comment>
<evidence type="ECO:0000256" key="3">
    <source>
        <dbReference type="ARBA" id="ARBA00022692"/>
    </source>
</evidence>
<feature type="transmembrane region" description="Helical" evidence="6">
    <location>
        <begin position="475"/>
        <end position="493"/>
    </location>
</feature>
<evidence type="ECO:0000256" key="5">
    <source>
        <dbReference type="ARBA" id="ARBA00023136"/>
    </source>
</evidence>
<dbReference type="InterPro" id="IPR002293">
    <property type="entry name" value="AA/rel_permease1"/>
</dbReference>
<dbReference type="Proteomes" id="UP001283341">
    <property type="component" value="Unassembled WGS sequence"/>
</dbReference>
<protein>
    <submittedName>
        <fullName evidence="7">Amino acid/polyamine transporter I</fullName>
    </submittedName>
</protein>
<feature type="transmembrane region" description="Helical" evidence="6">
    <location>
        <begin position="386"/>
        <end position="407"/>
    </location>
</feature>
<reference evidence="7" key="1">
    <citation type="journal article" date="2023" name="Mol. Phylogenet. Evol.">
        <title>Genome-scale phylogeny and comparative genomics of the fungal order Sordariales.</title>
        <authorList>
            <person name="Hensen N."/>
            <person name="Bonometti L."/>
            <person name="Westerberg I."/>
            <person name="Brannstrom I.O."/>
            <person name="Guillou S."/>
            <person name="Cros-Aarteil S."/>
            <person name="Calhoun S."/>
            <person name="Haridas S."/>
            <person name="Kuo A."/>
            <person name="Mondo S."/>
            <person name="Pangilinan J."/>
            <person name="Riley R."/>
            <person name="LaButti K."/>
            <person name="Andreopoulos B."/>
            <person name="Lipzen A."/>
            <person name="Chen C."/>
            <person name="Yan M."/>
            <person name="Daum C."/>
            <person name="Ng V."/>
            <person name="Clum A."/>
            <person name="Steindorff A."/>
            <person name="Ohm R.A."/>
            <person name="Martin F."/>
            <person name="Silar P."/>
            <person name="Natvig D.O."/>
            <person name="Lalanne C."/>
            <person name="Gautier V."/>
            <person name="Ament-Velasquez S.L."/>
            <person name="Kruys A."/>
            <person name="Hutchinson M.I."/>
            <person name="Powell A.J."/>
            <person name="Barry K."/>
            <person name="Miller A.N."/>
            <person name="Grigoriev I.V."/>
            <person name="Debuchy R."/>
            <person name="Gladieux P."/>
            <person name="Hiltunen Thoren M."/>
            <person name="Johannesson H."/>
        </authorList>
    </citation>
    <scope>NUCLEOTIDE SEQUENCE</scope>
    <source>
        <strain evidence="7">CBS 118394</strain>
    </source>
</reference>
<evidence type="ECO:0000313" key="8">
    <source>
        <dbReference type="Proteomes" id="UP001283341"/>
    </source>
</evidence>
<dbReference type="GO" id="GO:0022857">
    <property type="term" value="F:transmembrane transporter activity"/>
    <property type="evidence" value="ECO:0007669"/>
    <property type="project" value="InterPro"/>
</dbReference>
<feature type="transmembrane region" description="Helical" evidence="6">
    <location>
        <begin position="135"/>
        <end position="162"/>
    </location>
</feature>
<keyword evidence="4 6" id="KW-1133">Transmembrane helix</keyword>
<gene>
    <name evidence="7" type="ORF">B0H66DRAFT_507802</name>
</gene>
<feature type="transmembrane region" description="Helical" evidence="6">
    <location>
        <begin position="505"/>
        <end position="524"/>
    </location>
</feature>